<evidence type="ECO:0000313" key="3">
    <source>
        <dbReference type="Proteomes" id="UP000835052"/>
    </source>
</evidence>
<feature type="region of interest" description="Disordered" evidence="1">
    <location>
        <begin position="59"/>
        <end position="78"/>
    </location>
</feature>
<dbReference type="AlphaFoldDB" id="A0A8S1GVZ4"/>
<dbReference type="Proteomes" id="UP000835052">
    <property type="component" value="Unassembled WGS sequence"/>
</dbReference>
<dbReference type="InterPro" id="IPR028039">
    <property type="entry name" value="CCDC32"/>
</dbReference>
<dbReference type="Pfam" id="PF14989">
    <property type="entry name" value="CCDC32"/>
    <property type="match status" value="1"/>
</dbReference>
<accession>A0A8S1GVZ4</accession>
<comment type="caution">
    <text evidence="2">The sequence shown here is derived from an EMBL/GenBank/DDBJ whole genome shotgun (WGS) entry which is preliminary data.</text>
</comment>
<dbReference type="OrthoDB" id="10267127at2759"/>
<sequence>MTTEKPDVSKAEEREIDKEYLASLEKKLKSLKDPKKITTKTFLSDLANHRDNQLFNLLSASSSQTTSNPDVPLEFEDNFTDTPIAPNYLRRKVAPQTCAINKQELAHLVKHDLTQKVHDIFLQLDQTSEDRLESEKIIKELRDLADELKKEKDEA</sequence>
<proteinExistence type="predicted"/>
<dbReference type="PANTHER" id="PTHR31800:SF1">
    <property type="entry name" value="COILED-COIL DOMAIN-CONTAINING PROTEIN 32"/>
    <property type="match status" value="1"/>
</dbReference>
<dbReference type="PANTHER" id="PTHR31800">
    <property type="entry name" value="COILED-COIL DOMAIN-CONTAINING PROTEIN 32"/>
    <property type="match status" value="1"/>
</dbReference>
<gene>
    <name evidence="2" type="ORF">CAUJ_LOCUS2832</name>
</gene>
<dbReference type="EMBL" id="CAJGYM010000005">
    <property type="protein sequence ID" value="CAD6186913.1"/>
    <property type="molecule type" value="Genomic_DNA"/>
</dbReference>
<keyword evidence="3" id="KW-1185">Reference proteome</keyword>
<protein>
    <submittedName>
        <fullName evidence="2">Uncharacterized protein</fullName>
    </submittedName>
</protein>
<dbReference type="GO" id="GO:0044782">
    <property type="term" value="P:cilium organization"/>
    <property type="evidence" value="ECO:0007669"/>
    <property type="project" value="TreeGrafter"/>
</dbReference>
<evidence type="ECO:0000313" key="2">
    <source>
        <dbReference type="EMBL" id="CAD6186913.1"/>
    </source>
</evidence>
<name>A0A8S1GVZ4_9PELO</name>
<evidence type="ECO:0000256" key="1">
    <source>
        <dbReference type="SAM" id="MobiDB-lite"/>
    </source>
</evidence>
<feature type="compositionally biased region" description="Polar residues" evidence="1">
    <location>
        <begin position="59"/>
        <end position="69"/>
    </location>
</feature>
<reference evidence="2" key="1">
    <citation type="submission" date="2020-10" db="EMBL/GenBank/DDBJ databases">
        <authorList>
            <person name="Kikuchi T."/>
        </authorList>
    </citation>
    <scope>NUCLEOTIDE SEQUENCE</scope>
    <source>
        <strain evidence="2">NKZ352</strain>
    </source>
</reference>
<organism evidence="2 3">
    <name type="scientific">Caenorhabditis auriculariae</name>
    <dbReference type="NCBI Taxonomy" id="2777116"/>
    <lineage>
        <taxon>Eukaryota</taxon>
        <taxon>Metazoa</taxon>
        <taxon>Ecdysozoa</taxon>
        <taxon>Nematoda</taxon>
        <taxon>Chromadorea</taxon>
        <taxon>Rhabditida</taxon>
        <taxon>Rhabditina</taxon>
        <taxon>Rhabditomorpha</taxon>
        <taxon>Rhabditoidea</taxon>
        <taxon>Rhabditidae</taxon>
        <taxon>Peloderinae</taxon>
        <taxon>Caenorhabditis</taxon>
    </lineage>
</organism>